<evidence type="ECO:0000256" key="2">
    <source>
        <dbReference type="ARBA" id="ARBA00022448"/>
    </source>
</evidence>
<dbReference type="InterPro" id="IPR017911">
    <property type="entry name" value="MacB-like_ATP-bd"/>
</dbReference>
<feature type="domain" description="ABC transporter" evidence="5">
    <location>
        <begin position="6"/>
        <end position="226"/>
    </location>
</feature>
<dbReference type="PROSITE" id="PS50893">
    <property type="entry name" value="ABC_TRANSPORTER_2"/>
    <property type="match status" value="1"/>
</dbReference>
<keyword evidence="7" id="KW-1185">Reference proteome</keyword>
<evidence type="ECO:0000256" key="4">
    <source>
        <dbReference type="ARBA" id="ARBA00022840"/>
    </source>
</evidence>
<dbReference type="GO" id="GO:0005524">
    <property type="term" value="F:ATP binding"/>
    <property type="evidence" value="ECO:0007669"/>
    <property type="project" value="UniProtKB-KW"/>
</dbReference>
<keyword evidence="2" id="KW-0813">Transport</keyword>
<dbReference type="InterPro" id="IPR003593">
    <property type="entry name" value="AAA+_ATPase"/>
</dbReference>
<proteinExistence type="inferred from homology"/>
<dbReference type="InterPro" id="IPR027417">
    <property type="entry name" value="P-loop_NTPase"/>
</dbReference>
<accession>A0ABS5Z8N3</accession>
<keyword evidence="4 6" id="KW-0067">ATP-binding</keyword>
<comment type="similarity">
    <text evidence="1">Belongs to the ABC transporter superfamily.</text>
</comment>
<gene>
    <name evidence="6" type="ORF">KCG35_04935</name>
</gene>
<sequence length="227" mass="25262">MSAHLLTLTHINKSFAEHHQQHPLLKDLSISVNQGEVIALIGASGSGKSTLLNIIAGIELPDTGRVTVEQTVLNQLSEADRTRFRRQQVGFIFQFFNLLPTLSVRENILLPLQLNQLTTDQAFFELLVNSTQIEQLLDRYPDDLSGGEQQRVALCRALIHQPRLVLADEPTGSLDNETADQVFTLLLNIAHQEQQTLIIATHNLQLASQTDRVCRLASGKITEQTLS</sequence>
<dbReference type="SUPFAM" id="SSF52540">
    <property type="entry name" value="P-loop containing nucleoside triphosphate hydrolases"/>
    <property type="match status" value="1"/>
</dbReference>
<dbReference type="PANTHER" id="PTHR42798:SF7">
    <property type="entry name" value="ALPHA-D-RIBOSE 1-METHYLPHOSPHONATE 5-TRIPHOSPHATE SYNTHASE SUBUNIT PHNL"/>
    <property type="match status" value="1"/>
</dbReference>
<evidence type="ECO:0000256" key="3">
    <source>
        <dbReference type="ARBA" id="ARBA00022741"/>
    </source>
</evidence>
<evidence type="ECO:0000313" key="7">
    <source>
        <dbReference type="Proteomes" id="UP000690515"/>
    </source>
</evidence>
<dbReference type="EMBL" id="JAGSOY010000006">
    <property type="protein sequence ID" value="MBU2710394.1"/>
    <property type="molecule type" value="Genomic_DNA"/>
</dbReference>
<protein>
    <submittedName>
        <fullName evidence="6">ABC transporter ATP-binding protein</fullName>
    </submittedName>
</protein>
<dbReference type="InterPro" id="IPR003439">
    <property type="entry name" value="ABC_transporter-like_ATP-bd"/>
</dbReference>
<comment type="caution">
    <text evidence="6">The sequence shown here is derived from an EMBL/GenBank/DDBJ whole genome shotgun (WGS) entry which is preliminary data.</text>
</comment>
<organism evidence="6 7">
    <name type="scientific">Zooshikella harenae</name>
    <dbReference type="NCBI Taxonomy" id="2827238"/>
    <lineage>
        <taxon>Bacteria</taxon>
        <taxon>Pseudomonadati</taxon>
        <taxon>Pseudomonadota</taxon>
        <taxon>Gammaproteobacteria</taxon>
        <taxon>Oceanospirillales</taxon>
        <taxon>Zooshikellaceae</taxon>
        <taxon>Zooshikella</taxon>
    </lineage>
</organism>
<dbReference type="InterPro" id="IPR017871">
    <property type="entry name" value="ABC_transporter-like_CS"/>
</dbReference>
<dbReference type="Proteomes" id="UP000690515">
    <property type="component" value="Unassembled WGS sequence"/>
</dbReference>
<evidence type="ECO:0000256" key="1">
    <source>
        <dbReference type="ARBA" id="ARBA00005417"/>
    </source>
</evidence>
<dbReference type="PROSITE" id="PS00211">
    <property type="entry name" value="ABC_TRANSPORTER_1"/>
    <property type="match status" value="1"/>
</dbReference>
<name>A0ABS5Z8N3_9GAMM</name>
<evidence type="ECO:0000259" key="5">
    <source>
        <dbReference type="PROSITE" id="PS50893"/>
    </source>
</evidence>
<dbReference type="SMART" id="SM00382">
    <property type="entry name" value="AAA"/>
    <property type="match status" value="1"/>
</dbReference>
<dbReference type="CDD" id="cd03255">
    <property type="entry name" value="ABC_MJ0796_LolCDE_FtsE"/>
    <property type="match status" value="1"/>
</dbReference>
<dbReference type="Gene3D" id="3.40.50.300">
    <property type="entry name" value="P-loop containing nucleotide triphosphate hydrolases"/>
    <property type="match status" value="1"/>
</dbReference>
<dbReference type="RefSeq" id="WP_215818550.1">
    <property type="nucleotide sequence ID" value="NZ_JAGSOY010000006.1"/>
</dbReference>
<dbReference type="PANTHER" id="PTHR42798">
    <property type="entry name" value="LIPOPROTEIN-RELEASING SYSTEM ATP-BINDING PROTEIN LOLD"/>
    <property type="match status" value="1"/>
</dbReference>
<reference evidence="6 7" key="1">
    <citation type="submission" date="2021-04" db="EMBL/GenBank/DDBJ databases">
        <authorList>
            <person name="Pira H."/>
            <person name="Risdian C."/>
            <person name="Wink J."/>
        </authorList>
    </citation>
    <scope>NUCLEOTIDE SEQUENCE [LARGE SCALE GENOMIC DNA]</scope>
    <source>
        <strain evidence="6 7">WH53</strain>
    </source>
</reference>
<evidence type="ECO:0000313" key="6">
    <source>
        <dbReference type="EMBL" id="MBU2710394.1"/>
    </source>
</evidence>
<keyword evidence="3" id="KW-0547">Nucleotide-binding</keyword>
<dbReference type="Pfam" id="PF00005">
    <property type="entry name" value="ABC_tran"/>
    <property type="match status" value="1"/>
</dbReference>